<feature type="compositionally biased region" description="Acidic residues" evidence="17">
    <location>
        <begin position="96"/>
        <end position="112"/>
    </location>
</feature>
<dbReference type="FunFam" id="3.50.40.10:FF:000001">
    <property type="entry name" value="Phenylalanine--tRNA ligase beta subunit"/>
    <property type="match status" value="1"/>
</dbReference>
<evidence type="ECO:0000313" key="21">
    <source>
        <dbReference type="EMBL" id="TWH19853.1"/>
    </source>
</evidence>
<evidence type="ECO:0000256" key="3">
    <source>
        <dbReference type="ARBA" id="ARBA00011209"/>
    </source>
</evidence>
<dbReference type="Gene3D" id="2.40.50.140">
    <property type="entry name" value="Nucleic acid-binding proteins"/>
    <property type="match status" value="1"/>
</dbReference>
<feature type="domain" description="B5" evidence="20">
    <location>
        <begin position="474"/>
        <end position="554"/>
    </location>
</feature>
<proteinExistence type="inferred from homology"/>
<evidence type="ECO:0000256" key="15">
    <source>
        <dbReference type="HAMAP-Rule" id="MF_00283"/>
    </source>
</evidence>
<dbReference type="OrthoDB" id="9805455at2"/>
<dbReference type="GO" id="GO:0006432">
    <property type="term" value="P:phenylalanyl-tRNA aminoacylation"/>
    <property type="evidence" value="ECO:0007669"/>
    <property type="project" value="UniProtKB-UniRule"/>
</dbReference>
<name>A0A660CDP9_9PSEU</name>
<evidence type="ECO:0000256" key="1">
    <source>
        <dbReference type="ARBA" id="ARBA00004496"/>
    </source>
</evidence>
<dbReference type="AlphaFoldDB" id="A0A660CDP9"/>
<dbReference type="Gene3D" id="3.30.930.10">
    <property type="entry name" value="Bira Bifunctional Protein, Domain 2"/>
    <property type="match status" value="1"/>
</dbReference>
<dbReference type="PANTHER" id="PTHR10947">
    <property type="entry name" value="PHENYLALANYL-TRNA SYNTHETASE BETA CHAIN AND LEUCINE-RICH REPEAT-CONTAINING PROTEIN 47"/>
    <property type="match status" value="1"/>
</dbReference>
<sequence length="896" mass="94915">MRVPVSWLTEHLELGDDVTPDRLVEAFVNLGVEVEGVEQVGNVTGPLVVGRVAEIEELTEFKKPIRYCRVEVGGPEDPAEDSADAEDDTAAGAAGDGDDGTADGGDDADSAETDAASGNADGAETGTGDTDTSGGTADLGGGLPQPRTNGIVCGARNFAEGDLVVVALPGAVLPGDFAISARKTYGRVSEGMICSAKELGIGEDHSGILVLPPGTADPGDDAREILDLDDTVLDVTPTPDRGYALSIRGLARELSCALDVPFGDPARVDVPEPEGEAWPVRVEDPEGCPRFVLRRVTGLDAGAPTPWWMRRRLLLAGMRSISLAVDVTNYVMLELGQPLHAFDTGSIKGDLVVRRAAEGETLTTLDDAERALDPDDVVIADDTGVISLAGTMGGATTEISAESTDVLLEAAHWDPASISRTARRHKLFSEAAKRFERFADPQLCEAALERAAKLLRQYGDGSIQPGRTVVGEAAPMPAVTMPINLPDKVAGVRYERGVTVGRLTQIGCKVSIDTADDGTTLVSAVPPSWRSDLVQPADLVEEVLRLEGYDSIPSELPPAPAGRGLSEAQRRERAVSRSLAEAGYVEVLPFPFVSESVWDRFALPADDERRRTVEVRNPLEADKNRLTTTLLPGLLETLQRNISRGSRDVALFHIGQVVLPGEDGGAAPDPGVAGRPDDEQLAALEAAVPHQPRHVAVVLSGRRLRDGWWGQGEQAGWADAIQAARLVAQAAKTELRVEADDVLPWHPGRCARLVAGESTIGHAGELHPKVLEALELPPRTVAMELDLDALPLREVRPAPSISAFPPVLLDVALVVADDVPSADVADALRSGGGELLEDVTLFDLYTGEQVGEGKHSLAYKLRFRAGDRTLTVEEATEARDAAVAAVTERCGATLRA</sequence>
<keyword evidence="4 15" id="KW-0963">Cytoplasm</keyword>
<feature type="binding site" evidence="15">
    <location>
        <position position="542"/>
    </location>
    <ligand>
        <name>Mg(2+)</name>
        <dbReference type="ChEBI" id="CHEBI:18420"/>
        <note>shared with alpha subunit</note>
    </ligand>
</feature>
<keyword evidence="8 15" id="KW-0547">Nucleotide-binding</keyword>
<keyword evidence="11 16" id="KW-0694">RNA-binding</keyword>
<evidence type="ECO:0000313" key="22">
    <source>
        <dbReference type="Proteomes" id="UP000317303"/>
    </source>
</evidence>
<dbReference type="FunFam" id="3.30.70.380:FF:000001">
    <property type="entry name" value="Phenylalanine--tRNA ligase beta subunit"/>
    <property type="match status" value="1"/>
</dbReference>
<feature type="domain" description="FDX-ACB" evidence="19">
    <location>
        <begin position="802"/>
        <end position="895"/>
    </location>
</feature>
<dbReference type="CDD" id="cd00769">
    <property type="entry name" value="PheRS_beta_core"/>
    <property type="match status" value="1"/>
</dbReference>
<dbReference type="SMART" id="SM00873">
    <property type="entry name" value="B3_4"/>
    <property type="match status" value="1"/>
</dbReference>
<evidence type="ECO:0000256" key="4">
    <source>
        <dbReference type="ARBA" id="ARBA00022490"/>
    </source>
</evidence>
<keyword evidence="22" id="KW-1185">Reference proteome</keyword>
<dbReference type="PROSITE" id="PS51483">
    <property type="entry name" value="B5"/>
    <property type="match status" value="1"/>
</dbReference>
<evidence type="ECO:0000259" key="19">
    <source>
        <dbReference type="PROSITE" id="PS51447"/>
    </source>
</evidence>
<comment type="similarity">
    <text evidence="2 15">Belongs to the phenylalanyl-tRNA synthetase beta subunit family. Type 1 subfamily.</text>
</comment>
<dbReference type="GO" id="GO:0004826">
    <property type="term" value="F:phenylalanine-tRNA ligase activity"/>
    <property type="evidence" value="ECO:0007669"/>
    <property type="project" value="UniProtKB-UniRule"/>
</dbReference>
<dbReference type="SUPFAM" id="SSF50249">
    <property type="entry name" value="Nucleic acid-binding proteins"/>
    <property type="match status" value="1"/>
</dbReference>
<dbReference type="GO" id="GO:0000287">
    <property type="term" value="F:magnesium ion binding"/>
    <property type="evidence" value="ECO:0007669"/>
    <property type="project" value="UniProtKB-UniRule"/>
</dbReference>
<comment type="catalytic activity">
    <reaction evidence="14 15">
        <text>tRNA(Phe) + L-phenylalanine + ATP = L-phenylalanyl-tRNA(Phe) + AMP + diphosphate + H(+)</text>
        <dbReference type="Rhea" id="RHEA:19413"/>
        <dbReference type="Rhea" id="RHEA-COMP:9668"/>
        <dbReference type="Rhea" id="RHEA-COMP:9699"/>
        <dbReference type="ChEBI" id="CHEBI:15378"/>
        <dbReference type="ChEBI" id="CHEBI:30616"/>
        <dbReference type="ChEBI" id="CHEBI:33019"/>
        <dbReference type="ChEBI" id="CHEBI:58095"/>
        <dbReference type="ChEBI" id="CHEBI:78442"/>
        <dbReference type="ChEBI" id="CHEBI:78531"/>
        <dbReference type="ChEBI" id="CHEBI:456215"/>
        <dbReference type="EC" id="6.1.1.20"/>
    </reaction>
</comment>
<dbReference type="SMART" id="SM00896">
    <property type="entry name" value="FDX-ACB"/>
    <property type="match status" value="1"/>
</dbReference>
<dbReference type="PROSITE" id="PS51447">
    <property type="entry name" value="FDX_ACB"/>
    <property type="match status" value="1"/>
</dbReference>
<evidence type="ECO:0000256" key="13">
    <source>
        <dbReference type="ARBA" id="ARBA00023146"/>
    </source>
</evidence>
<dbReference type="Pfam" id="PF01588">
    <property type="entry name" value="tRNA_bind"/>
    <property type="match status" value="1"/>
</dbReference>
<dbReference type="Gene3D" id="3.50.40.10">
    <property type="entry name" value="Phenylalanyl-trna Synthetase, Chain B, domain 3"/>
    <property type="match status" value="1"/>
</dbReference>
<comment type="cofactor">
    <cofactor evidence="15">
        <name>Mg(2+)</name>
        <dbReference type="ChEBI" id="CHEBI:18420"/>
    </cofactor>
    <text evidence="15">Binds 2 magnesium ions per tetramer.</text>
</comment>
<protein>
    <recommendedName>
        <fullName evidence="15">Phenylalanine--tRNA ligase beta subunit</fullName>
        <ecNumber evidence="15">6.1.1.20</ecNumber>
    </recommendedName>
    <alternativeName>
        <fullName evidence="15">Phenylalanyl-tRNA synthetase beta subunit</fullName>
        <shortName evidence="15">PheRS</shortName>
    </alternativeName>
</protein>
<keyword evidence="6 15" id="KW-0436">Ligase</keyword>
<dbReference type="SUPFAM" id="SSF46955">
    <property type="entry name" value="Putative DNA-binding domain"/>
    <property type="match status" value="1"/>
</dbReference>
<reference evidence="21 22" key="1">
    <citation type="submission" date="2019-07" db="EMBL/GenBank/DDBJ databases">
        <title>R&amp;d 2014.</title>
        <authorList>
            <person name="Klenk H.-P."/>
        </authorList>
    </citation>
    <scope>NUCLEOTIDE SEQUENCE [LARGE SCALE GENOMIC DNA]</scope>
    <source>
        <strain evidence="21 22">DSM 43194</strain>
    </source>
</reference>
<dbReference type="Pfam" id="PF03147">
    <property type="entry name" value="FDX-ACB"/>
    <property type="match status" value="1"/>
</dbReference>
<dbReference type="GO" id="GO:0005524">
    <property type="term" value="F:ATP binding"/>
    <property type="evidence" value="ECO:0007669"/>
    <property type="project" value="UniProtKB-UniRule"/>
</dbReference>
<comment type="caution">
    <text evidence="21">The sequence shown here is derived from an EMBL/GenBank/DDBJ whole genome shotgun (WGS) entry which is preliminary data.</text>
</comment>
<dbReference type="SUPFAM" id="SSF56037">
    <property type="entry name" value="PheT/TilS domain"/>
    <property type="match status" value="1"/>
</dbReference>
<evidence type="ECO:0000256" key="5">
    <source>
        <dbReference type="ARBA" id="ARBA00022555"/>
    </source>
</evidence>
<feature type="binding site" evidence="15">
    <location>
        <position position="532"/>
    </location>
    <ligand>
        <name>Mg(2+)</name>
        <dbReference type="ChEBI" id="CHEBI:18420"/>
        <note>shared with alpha subunit</note>
    </ligand>
</feature>
<dbReference type="FunFam" id="3.30.930.10:FF:000130">
    <property type="entry name" value="Phenylalanine--tRNA ligase beta subunit"/>
    <property type="match status" value="1"/>
</dbReference>
<dbReference type="InterPro" id="IPR005147">
    <property type="entry name" value="tRNA_synthase_B5-dom"/>
</dbReference>
<evidence type="ECO:0000256" key="2">
    <source>
        <dbReference type="ARBA" id="ARBA00008653"/>
    </source>
</evidence>
<evidence type="ECO:0000256" key="11">
    <source>
        <dbReference type="ARBA" id="ARBA00022884"/>
    </source>
</evidence>
<evidence type="ECO:0000256" key="6">
    <source>
        <dbReference type="ARBA" id="ARBA00022598"/>
    </source>
</evidence>
<gene>
    <name evidence="15" type="primary">pheT</name>
    <name evidence="21" type="ORF">JD82_01690</name>
</gene>
<keyword evidence="12 15" id="KW-0648">Protein biosynthesis</keyword>
<feature type="binding site" evidence="15">
    <location>
        <position position="541"/>
    </location>
    <ligand>
        <name>Mg(2+)</name>
        <dbReference type="ChEBI" id="CHEBI:18420"/>
        <note>shared with alpha subunit</note>
    </ligand>
</feature>
<dbReference type="InterPro" id="IPR012340">
    <property type="entry name" value="NA-bd_OB-fold"/>
</dbReference>
<keyword evidence="9 15" id="KW-0067">ATP-binding</keyword>
<dbReference type="InterPro" id="IPR045864">
    <property type="entry name" value="aa-tRNA-synth_II/BPL/LPL"/>
</dbReference>
<organism evidence="21 22">
    <name type="scientific">Prauserella rugosa</name>
    <dbReference type="NCBI Taxonomy" id="43354"/>
    <lineage>
        <taxon>Bacteria</taxon>
        <taxon>Bacillati</taxon>
        <taxon>Actinomycetota</taxon>
        <taxon>Actinomycetes</taxon>
        <taxon>Pseudonocardiales</taxon>
        <taxon>Pseudonocardiaceae</taxon>
        <taxon>Prauserella</taxon>
    </lineage>
</organism>
<evidence type="ECO:0000256" key="14">
    <source>
        <dbReference type="ARBA" id="ARBA00049255"/>
    </source>
</evidence>
<dbReference type="Pfam" id="PF17759">
    <property type="entry name" value="tRNA_synthFbeta"/>
    <property type="match status" value="1"/>
</dbReference>
<dbReference type="InterPro" id="IPR009061">
    <property type="entry name" value="DNA-bd_dom_put_sf"/>
</dbReference>
<comment type="subunit">
    <text evidence="3 15">Tetramer of two alpha and two beta subunits.</text>
</comment>
<keyword evidence="13 15" id="KW-0030">Aminoacyl-tRNA synthetase</keyword>
<feature type="binding site" evidence="15">
    <location>
        <position position="538"/>
    </location>
    <ligand>
        <name>Mg(2+)</name>
        <dbReference type="ChEBI" id="CHEBI:18420"/>
        <note>shared with alpha subunit</note>
    </ligand>
</feature>
<comment type="subcellular location">
    <subcellularLocation>
        <location evidence="1 15">Cytoplasm</location>
    </subcellularLocation>
</comment>
<dbReference type="EMBL" id="VLJV01000001">
    <property type="protein sequence ID" value="TWH19853.1"/>
    <property type="molecule type" value="Genomic_DNA"/>
</dbReference>
<dbReference type="InterPro" id="IPR020825">
    <property type="entry name" value="Phe-tRNA_synthase-like_B3/B4"/>
</dbReference>
<evidence type="ECO:0000256" key="17">
    <source>
        <dbReference type="SAM" id="MobiDB-lite"/>
    </source>
</evidence>
<keyword evidence="5 16" id="KW-0820">tRNA-binding</keyword>
<dbReference type="Proteomes" id="UP000317303">
    <property type="component" value="Unassembled WGS sequence"/>
</dbReference>
<dbReference type="InterPro" id="IPR005121">
    <property type="entry name" value="Fdx_antiC-bd"/>
</dbReference>
<dbReference type="CDD" id="cd02796">
    <property type="entry name" value="tRNA_bind_bactPheRS"/>
    <property type="match status" value="1"/>
</dbReference>
<dbReference type="InterPro" id="IPR004532">
    <property type="entry name" value="Phe-tRNA-ligase_IIc_bsu_bact"/>
</dbReference>
<dbReference type="Gene3D" id="3.30.56.10">
    <property type="match status" value="3"/>
</dbReference>
<evidence type="ECO:0000256" key="12">
    <source>
        <dbReference type="ARBA" id="ARBA00022917"/>
    </source>
</evidence>
<dbReference type="InterPro" id="IPR036690">
    <property type="entry name" value="Fdx_antiC-bd_sf"/>
</dbReference>
<keyword evidence="7 15" id="KW-0479">Metal-binding</keyword>
<feature type="domain" description="TRNA-binding" evidence="18">
    <location>
        <begin position="109"/>
        <end position="223"/>
    </location>
</feature>
<dbReference type="EC" id="6.1.1.20" evidence="15"/>
<dbReference type="HAMAP" id="MF_00283">
    <property type="entry name" value="Phe_tRNA_synth_beta1"/>
    <property type="match status" value="1"/>
</dbReference>
<dbReference type="GO" id="GO:0000049">
    <property type="term" value="F:tRNA binding"/>
    <property type="evidence" value="ECO:0007669"/>
    <property type="project" value="UniProtKB-UniRule"/>
</dbReference>
<dbReference type="Pfam" id="PF03483">
    <property type="entry name" value="B3_4"/>
    <property type="match status" value="1"/>
</dbReference>
<keyword evidence="10 15" id="KW-0460">Magnesium</keyword>
<dbReference type="InterPro" id="IPR033714">
    <property type="entry name" value="tRNA_bind_bactPheRS"/>
</dbReference>
<accession>A0A660CDP9</accession>
<dbReference type="InterPro" id="IPR045060">
    <property type="entry name" value="Phe-tRNA-ligase_IIc_bsu"/>
</dbReference>
<evidence type="ECO:0000259" key="18">
    <source>
        <dbReference type="PROSITE" id="PS50886"/>
    </source>
</evidence>
<dbReference type="GO" id="GO:0009328">
    <property type="term" value="C:phenylalanine-tRNA ligase complex"/>
    <property type="evidence" value="ECO:0007669"/>
    <property type="project" value="TreeGrafter"/>
</dbReference>
<dbReference type="SMART" id="SM00874">
    <property type="entry name" value="B5"/>
    <property type="match status" value="1"/>
</dbReference>
<dbReference type="RefSeq" id="WP_030533556.1">
    <property type="nucleotide sequence ID" value="NZ_JOIJ01000015.1"/>
</dbReference>
<dbReference type="SUPFAM" id="SSF55681">
    <property type="entry name" value="Class II aaRS and biotin synthetases"/>
    <property type="match status" value="1"/>
</dbReference>
<evidence type="ECO:0000256" key="10">
    <source>
        <dbReference type="ARBA" id="ARBA00022842"/>
    </source>
</evidence>
<evidence type="ECO:0000256" key="16">
    <source>
        <dbReference type="PROSITE-ProRule" id="PRU00209"/>
    </source>
</evidence>
<dbReference type="Pfam" id="PF03484">
    <property type="entry name" value="B5"/>
    <property type="match status" value="1"/>
</dbReference>
<feature type="compositionally biased region" description="Low complexity" evidence="17">
    <location>
        <begin position="113"/>
        <end position="136"/>
    </location>
</feature>
<evidence type="ECO:0000256" key="8">
    <source>
        <dbReference type="ARBA" id="ARBA00022741"/>
    </source>
</evidence>
<feature type="compositionally biased region" description="Acidic residues" evidence="17">
    <location>
        <begin position="77"/>
        <end position="89"/>
    </location>
</feature>
<dbReference type="PROSITE" id="PS50886">
    <property type="entry name" value="TRBD"/>
    <property type="match status" value="1"/>
</dbReference>
<dbReference type="NCBIfam" id="TIGR00472">
    <property type="entry name" value="pheT_bact"/>
    <property type="match status" value="1"/>
</dbReference>
<dbReference type="InterPro" id="IPR041616">
    <property type="entry name" value="PheRS_beta_core"/>
</dbReference>
<evidence type="ECO:0000256" key="7">
    <source>
        <dbReference type="ARBA" id="ARBA00022723"/>
    </source>
</evidence>
<dbReference type="InterPro" id="IPR005146">
    <property type="entry name" value="B3/B4_tRNA-bd"/>
</dbReference>
<dbReference type="SUPFAM" id="SSF54991">
    <property type="entry name" value="Anticodon-binding domain of PheRS"/>
    <property type="match status" value="1"/>
</dbReference>
<dbReference type="PANTHER" id="PTHR10947:SF0">
    <property type="entry name" value="PHENYLALANINE--TRNA LIGASE BETA SUBUNIT"/>
    <property type="match status" value="1"/>
</dbReference>
<evidence type="ECO:0000256" key="9">
    <source>
        <dbReference type="ARBA" id="ARBA00022840"/>
    </source>
</evidence>
<dbReference type="Gene3D" id="3.30.70.380">
    <property type="entry name" value="Ferrodoxin-fold anticodon-binding domain"/>
    <property type="match status" value="1"/>
</dbReference>
<feature type="region of interest" description="Disordered" evidence="17">
    <location>
        <begin position="72"/>
        <end position="144"/>
    </location>
</feature>
<evidence type="ECO:0000259" key="20">
    <source>
        <dbReference type="PROSITE" id="PS51483"/>
    </source>
</evidence>
<dbReference type="InterPro" id="IPR002547">
    <property type="entry name" value="tRNA-bd_dom"/>
</dbReference>